<dbReference type="EMBL" id="GBXM01084929">
    <property type="protein sequence ID" value="JAH23648.1"/>
    <property type="molecule type" value="Transcribed_RNA"/>
</dbReference>
<name>A0A0E9R5L6_ANGAN</name>
<organism evidence="1">
    <name type="scientific">Anguilla anguilla</name>
    <name type="common">European freshwater eel</name>
    <name type="synonym">Muraena anguilla</name>
    <dbReference type="NCBI Taxonomy" id="7936"/>
    <lineage>
        <taxon>Eukaryota</taxon>
        <taxon>Metazoa</taxon>
        <taxon>Chordata</taxon>
        <taxon>Craniata</taxon>
        <taxon>Vertebrata</taxon>
        <taxon>Euteleostomi</taxon>
        <taxon>Actinopterygii</taxon>
        <taxon>Neopterygii</taxon>
        <taxon>Teleostei</taxon>
        <taxon>Anguilliformes</taxon>
        <taxon>Anguillidae</taxon>
        <taxon>Anguilla</taxon>
    </lineage>
</organism>
<reference evidence="1" key="1">
    <citation type="submission" date="2014-11" db="EMBL/GenBank/DDBJ databases">
        <authorList>
            <person name="Amaro Gonzalez C."/>
        </authorList>
    </citation>
    <scope>NUCLEOTIDE SEQUENCE</scope>
</reference>
<protein>
    <submittedName>
        <fullName evidence="1">Uncharacterized protein</fullName>
    </submittedName>
</protein>
<accession>A0A0E9R5L6</accession>
<reference evidence="1" key="2">
    <citation type="journal article" date="2015" name="Fish Shellfish Immunol.">
        <title>Early steps in the European eel (Anguilla anguilla)-Vibrio vulnificus interaction in the gills: Role of the RtxA13 toxin.</title>
        <authorList>
            <person name="Callol A."/>
            <person name="Pajuelo D."/>
            <person name="Ebbesson L."/>
            <person name="Teles M."/>
            <person name="MacKenzie S."/>
            <person name="Amaro C."/>
        </authorList>
    </citation>
    <scope>NUCLEOTIDE SEQUENCE</scope>
</reference>
<sequence>MVVTDVLKIQHRCRSYFLLKCYCYAC</sequence>
<proteinExistence type="predicted"/>
<evidence type="ECO:0000313" key="1">
    <source>
        <dbReference type="EMBL" id="JAH23648.1"/>
    </source>
</evidence>
<dbReference type="AlphaFoldDB" id="A0A0E9R5L6"/>